<dbReference type="PROSITE" id="PS50835">
    <property type="entry name" value="IG_LIKE"/>
    <property type="match status" value="1"/>
</dbReference>
<evidence type="ECO:0000313" key="4">
    <source>
        <dbReference type="Proteomes" id="UP000193804"/>
    </source>
</evidence>
<evidence type="ECO:0000256" key="1">
    <source>
        <dbReference type="ARBA" id="ARBA00022729"/>
    </source>
</evidence>
<dbReference type="EMBL" id="FXAW01000001">
    <property type="protein sequence ID" value="SMG14253.1"/>
    <property type="molecule type" value="Genomic_DNA"/>
</dbReference>
<dbReference type="Proteomes" id="UP000193804">
    <property type="component" value="Unassembled WGS sequence"/>
</dbReference>
<dbReference type="InterPro" id="IPR028994">
    <property type="entry name" value="Integrin_alpha_N"/>
</dbReference>
<dbReference type="PANTHER" id="PTHR36220">
    <property type="entry name" value="UNNAMED PRODUCT"/>
    <property type="match status" value="1"/>
</dbReference>
<dbReference type="OrthoDB" id="1490014at2"/>
<evidence type="ECO:0000313" key="3">
    <source>
        <dbReference type="EMBL" id="SMG14253.1"/>
    </source>
</evidence>
<dbReference type="Pfam" id="PF13585">
    <property type="entry name" value="CHU_C"/>
    <property type="match status" value="1"/>
</dbReference>
<accession>A0A1X7IIY4</accession>
<dbReference type="InterPro" id="IPR007110">
    <property type="entry name" value="Ig-like_dom"/>
</dbReference>
<organism evidence="3 4">
    <name type="scientific">Marivirga sericea</name>
    <dbReference type="NCBI Taxonomy" id="1028"/>
    <lineage>
        <taxon>Bacteria</taxon>
        <taxon>Pseudomonadati</taxon>
        <taxon>Bacteroidota</taxon>
        <taxon>Cytophagia</taxon>
        <taxon>Cytophagales</taxon>
        <taxon>Marivirgaceae</taxon>
        <taxon>Marivirga</taxon>
    </lineage>
</organism>
<dbReference type="Pfam" id="PF14312">
    <property type="entry name" value="FG-GAP_2"/>
    <property type="match status" value="1"/>
</dbReference>
<proteinExistence type="predicted"/>
<feature type="domain" description="Ig-like" evidence="2">
    <location>
        <begin position="1002"/>
        <end position="1068"/>
    </location>
</feature>
<dbReference type="Gene3D" id="2.130.10.130">
    <property type="entry name" value="Integrin alpha, N-terminal"/>
    <property type="match status" value="2"/>
</dbReference>
<evidence type="ECO:0000259" key="2">
    <source>
        <dbReference type="PROSITE" id="PS50835"/>
    </source>
</evidence>
<dbReference type="PANTHER" id="PTHR36220:SF1">
    <property type="entry name" value="GAMMA TUBULIN COMPLEX COMPONENT C-TERMINAL DOMAIN-CONTAINING PROTEIN"/>
    <property type="match status" value="1"/>
</dbReference>
<name>A0A1X7IIY4_9BACT</name>
<dbReference type="AlphaFoldDB" id="A0A1X7IIY4"/>
<reference evidence="4" key="1">
    <citation type="submission" date="2017-04" db="EMBL/GenBank/DDBJ databases">
        <authorList>
            <person name="Varghese N."/>
            <person name="Submissions S."/>
        </authorList>
    </citation>
    <scope>NUCLEOTIDE SEQUENCE [LARGE SCALE GENOMIC DNA]</scope>
    <source>
        <strain evidence="4">DSM 4125</strain>
    </source>
</reference>
<gene>
    <name evidence="3" type="ORF">SAMN05661096_00661</name>
</gene>
<dbReference type="STRING" id="1028.SAMN05661096_00661"/>
<dbReference type="InterPro" id="IPR013517">
    <property type="entry name" value="FG-GAP"/>
</dbReference>
<protein>
    <submittedName>
        <fullName evidence="3">Gliding motility-associated C-terminal domain-containing protein</fullName>
    </submittedName>
</protein>
<sequence>MRSTTLLLILFSILFIQYKKGFSQCGNQKLIPEATLKTKNNYGATTSYSNGYLVVSEHLNDSLAYNAGVIHLYKKENQSWSPIKKLATQNTSSSQALGSDLICSDSVIIAKGNLYSSNEGANQILYIYRQNQSGNWPSVETERIVLEDTVNSNNRVGIFEMELNEKGELAIIYRNSQDYSSQVKIKIIDLVNENSILLDDTLSSADRNFYGYNTSIVFKSDVLFISNPDYTTKEGELQGAIFVFEKDGENEWNINPKAVLKASSSNQFGFGINMAYENDKLYVANSYDKSSMLSRLFIFDKPATGWTDMQESRYIEKSIGYTGSEVELTVKNDIIFWSIPVLEENFQLYMADNSVPTGYIEKEIVKPNDIGDEKMVFGTNPISTGDELIISTRHTYEEESNQENEHVLIYDLEPNSSADIEKYKYAFTGGFTSASDDEFGFQLSVSLNTLAIGAKGSANKWGDQAGSVYIYEKSNGQWDFQQQVIAPEEVNGDAFAGRIEISENLLFVGAPTYDSLIDGKNYYSTGKVYIYERQGNNWEYLTSLVSPDMKSENEQGLFGRNITYYNGYLAISEIKNDLYSTRAGGRVYLYQYNESSKEFHLHLQFENNENYNYDGFGKDVIINDKYMVIGTGNVSRSASRNLNVYVYKFNSEAFQNGLPDYRFASSYRDIFSRFGTSIAIKDDLLLVGDPNFKSKEDYESATGRVYGFRIPENSTDRSINYEDFHITPKETDDYSQFGSYLAINGNDLTIQAKDLRNEEIKNDHLYKFDLISITEDEFAYGNKMEMLDNPENNTKSGFGSAIELDNGFLILGNPEADTKSGFRSGSVFTTALQPALDSIPNLCNNTTEYELKVSPKGGILSLDQVVLENNILDIATLQAGEHTVSYNLNGCIEEKTFEIYPNTVLQSKADSIITKCTNDEAELYIALNRSQNMFAWYHKNEMEDDYQLLDSAMDFTRIQTTEPGFYKVSLLNSKCDEIEEEFQIINHEISPALNLSGELEYCESEAMISIENVDSYEELTWYFKEENSAIFQELDSANAQLIVNKSGEYFCTIGSLNCEFTTNTVSVFFKPNPQDLFVPNISTVDNDGYNDSFRIKTDYPFKEFIISIYDRYGKEVYQSYDQNFNWYAESGYSGTYYYLLKYETECGEIGQRKGWVQMMKD</sequence>
<keyword evidence="4" id="KW-1185">Reference proteome</keyword>
<keyword evidence="1" id="KW-0732">Signal</keyword>